<proteinExistence type="predicted"/>
<comment type="caution">
    <text evidence="2">The sequence shown here is derived from an EMBL/GenBank/DDBJ whole genome shotgun (WGS) entry which is preliminary data.</text>
</comment>
<dbReference type="EMBL" id="RBXR01000001">
    <property type="protein sequence ID" value="RKT74381.1"/>
    <property type="molecule type" value="Genomic_DNA"/>
</dbReference>
<gene>
    <name evidence="2" type="ORF">DFJ66_7727</name>
</gene>
<dbReference type="Proteomes" id="UP000272729">
    <property type="component" value="Unassembled WGS sequence"/>
</dbReference>
<feature type="region of interest" description="Disordered" evidence="1">
    <location>
        <begin position="169"/>
        <end position="212"/>
    </location>
</feature>
<organism evidence="2 3">
    <name type="scientific">Saccharothrix variisporea</name>
    <dbReference type="NCBI Taxonomy" id="543527"/>
    <lineage>
        <taxon>Bacteria</taxon>
        <taxon>Bacillati</taxon>
        <taxon>Actinomycetota</taxon>
        <taxon>Actinomycetes</taxon>
        <taxon>Pseudonocardiales</taxon>
        <taxon>Pseudonocardiaceae</taxon>
        <taxon>Saccharothrix</taxon>
    </lineage>
</organism>
<evidence type="ECO:0000313" key="2">
    <source>
        <dbReference type="EMBL" id="RKT74381.1"/>
    </source>
</evidence>
<dbReference type="AlphaFoldDB" id="A0A495XIR1"/>
<sequence length="250" mass="27550">MTAHVDLAAAGHPQVWPEIATIFVGAALDPFDPNGQSTCSAAFFLPVRPGRRHPTSASSPRRAEAVGDLKVDGRCRGCGVPWRLDALAQPPLKTLRHGAVPPPRGRSARQRPRRAPPEKNRTAASWQPSVWHWIKRGVIGHGYKPGRACSSSLEVFIFALTLTFQHRPPICTTSQRSGSKGLPPPHRARQHRHKHDRTPRPTTADRSDDQDSTCHFEAAVRLAADLTVPLFNANGRLDCNFKVNRPRGRP</sequence>
<evidence type="ECO:0000256" key="1">
    <source>
        <dbReference type="SAM" id="MobiDB-lite"/>
    </source>
</evidence>
<protein>
    <submittedName>
        <fullName evidence="2">Uncharacterized protein</fullName>
    </submittedName>
</protein>
<keyword evidence="3" id="KW-1185">Reference proteome</keyword>
<evidence type="ECO:0000313" key="3">
    <source>
        <dbReference type="Proteomes" id="UP000272729"/>
    </source>
</evidence>
<feature type="region of interest" description="Disordered" evidence="1">
    <location>
        <begin position="93"/>
        <end position="126"/>
    </location>
</feature>
<feature type="compositionally biased region" description="Basic and acidic residues" evidence="1">
    <location>
        <begin position="203"/>
        <end position="212"/>
    </location>
</feature>
<name>A0A495XIR1_9PSEU</name>
<feature type="compositionally biased region" description="Basic residues" evidence="1">
    <location>
        <begin position="186"/>
        <end position="197"/>
    </location>
</feature>
<accession>A0A495XIR1</accession>
<reference evidence="2 3" key="1">
    <citation type="submission" date="2018-10" db="EMBL/GenBank/DDBJ databases">
        <title>Sequencing the genomes of 1000 actinobacteria strains.</title>
        <authorList>
            <person name="Klenk H.-P."/>
        </authorList>
    </citation>
    <scope>NUCLEOTIDE SEQUENCE [LARGE SCALE GENOMIC DNA]</scope>
    <source>
        <strain evidence="2 3">DSM 43911</strain>
    </source>
</reference>